<accession>U2T1M7</accession>
<evidence type="ECO:0000313" key="5">
    <source>
        <dbReference type="EMBL" id="ERL06969.1"/>
    </source>
</evidence>
<dbReference type="SUPFAM" id="SSF53697">
    <property type="entry name" value="SIS domain"/>
    <property type="match status" value="1"/>
</dbReference>
<evidence type="ECO:0000256" key="1">
    <source>
        <dbReference type="ARBA" id="ARBA00023015"/>
    </source>
</evidence>
<dbReference type="Gene3D" id="1.10.10.10">
    <property type="entry name" value="Winged helix-like DNA-binding domain superfamily/Winged helix DNA-binding domain"/>
    <property type="match status" value="1"/>
</dbReference>
<sequence length="298" mass="32684">MDANLLRRVRLLAQGPTGSRHAIARLLMSEGSGLGGLTMGEVAQLSYTSKPSLVRFAQELGFTGWRAFADAFVGAALAHEERSLTGHSVDPNFPFDEDTPIGRLATSIAHLEGHARGCVLDALDEDALTEAGRRMTGARQLVYFGVAQNRFFGQNLSYRLRQIGMDCLVPEQHDADLVAHGMGPGHCAVLVSYSGSGEHRAPAVFLPCLTRRGVPCVVVTNSGDNYLRHHCDCCLTFPPEEHLYSKIAGYYSETATSFLLDLLFSMCFRQHYAENAQRKLDAVIANERRMQATDILPE</sequence>
<evidence type="ECO:0000256" key="3">
    <source>
        <dbReference type="ARBA" id="ARBA00023163"/>
    </source>
</evidence>
<evidence type="ECO:0000313" key="6">
    <source>
        <dbReference type="Proteomes" id="UP000016638"/>
    </source>
</evidence>
<keyword evidence="6" id="KW-1185">Reference proteome</keyword>
<dbReference type="PANTHER" id="PTHR30514:SF10">
    <property type="entry name" value="MURR_RPIR FAMILY TRANSCRIPTIONAL REGULATOR"/>
    <property type="match status" value="1"/>
</dbReference>
<dbReference type="eggNOG" id="COG1737">
    <property type="taxonomic scope" value="Bacteria"/>
</dbReference>
<dbReference type="GO" id="GO:1901135">
    <property type="term" value="P:carbohydrate derivative metabolic process"/>
    <property type="evidence" value="ECO:0007669"/>
    <property type="project" value="InterPro"/>
</dbReference>
<dbReference type="InterPro" id="IPR047640">
    <property type="entry name" value="RpiR-like"/>
</dbReference>
<dbReference type="CDD" id="cd05013">
    <property type="entry name" value="SIS_RpiR"/>
    <property type="match status" value="1"/>
</dbReference>
<evidence type="ECO:0000256" key="2">
    <source>
        <dbReference type="ARBA" id="ARBA00023125"/>
    </source>
</evidence>
<proteinExistence type="predicted"/>
<feature type="domain" description="HTH rpiR-type" evidence="4">
    <location>
        <begin position="3"/>
        <end position="79"/>
    </location>
</feature>
<dbReference type="STRING" id="1125712.HMPREF1316_1033"/>
<dbReference type="EMBL" id="AWEZ01000061">
    <property type="protein sequence ID" value="ERL06969.1"/>
    <property type="molecule type" value="Genomic_DNA"/>
</dbReference>
<keyword evidence="1" id="KW-0805">Transcription regulation</keyword>
<comment type="caution">
    <text evidence="5">The sequence shown here is derived from an EMBL/GenBank/DDBJ whole genome shotgun (WGS) entry which is preliminary data.</text>
</comment>
<dbReference type="GO" id="GO:0003700">
    <property type="term" value="F:DNA-binding transcription factor activity"/>
    <property type="evidence" value="ECO:0007669"/>
    <property type="project" value="InterPro"/>
</dbReference>
<dbReference type="GO" id="GO:0097367">
    <property type="term" value="F:carbohydrate derivative binding"/>
    <property type="evidence" value="ECO:0007669"/>
    <property type="project" value="InterPro"/>
</dbReference>
<reference evidence="5 6" key="1">
    <citation type="submission" date="2013-08" db="EMBL/GenBank/DDBJ databases">
        <authorList>
            <person name="Durkin A.S."/>
            <person name="Haft D.R."/>
            <person name="McCorrison J."/>
            <person name="Torralba M."/>
            <person name="Gillis M."/>
            <person name="Haft D.H."/>
            <person name="Methe B."/>
            <person name="Sutton G."/>
            <person name="Nelson K.E."/>
        </authorList>
    </citation>
    <scope>NUCLEOTIDE SEQUENCE [LARGE SCALE GENOMIC DNA]</scope>
    <source>
        <strain evidence="5 6">F0195</strain>
    </source>
</reference>
<dbReference type="InterPro" id="IPR046348">
    <property type="entry name" value="SIS_dom_sf"/>
</dbReference>
<dbReference type="InterPro" id="IPR000281">
    <property type="entry name" value="HTH_RpiR"/>
</dbReference>
<dbReference type="InterPro" id="IPR035472">
    <property type="entry name" value="RpiR-like_SIS"/>
</dbReference>
<organism evidence="5 6">
    <name type="scientific">Olsenella profusa F0195</name>
    <dbReference type="NCBI Taxonomy" id="1125712"/>
    <lineage>
        <taxon>Bacteria</taxon>
        <taxon>Bacillati</taxon>
        <taxon>Actinomycetota</taxon>
        <taxon>Coriobacteriia</taxon>
        <taxon>Coriobacteriales</taxon>
        <taxon>Atopobiaceae</taxon>
        <taxon>Olsenella</taxon>
    </lineage>
</organism>
<dbReference type="SUPFAM" id="SSF46689">
    <property type="entry name" value="Homeodomain-like"/>
    <property type="match status" value="1"/>
</dbReference>
<keyword evidence="2" id="KW-0238">DNA-binding</keyword>
<dbReference type="PROSITE" id="PS51071">
    <property type="entry name" value="HTH_RPIR"/>
    <property type="match status" value="1"/>
</dbReference>
<dbReference type="InterPro" id="IPR001347">
    <property type="entry name" value="SIS_dom"/>
</dbReference>
<evidence type="ECO:0000259" key="4">
    <source>
        <dbReference type="PROSITE" id="PS51071"/>
    </source>
</evidence>
<dbReference type="PATRIC" id="fig|1125712.3.peg.1876"/>
<gene>
    <name evidence="5" type="ORF">HMPREF1316_1033</name>
</gene>
<dbReference type="Proteomes" id="UP000016638">
    <property type="component" value="Unassembled WGS sequence"/>
</dbReference>
<protein>
    <submittedName>
        <fullName evidence="5">SIS domain protein</fullName>
    </submittedName>
</protein>
<dbReference type="InterPro" id="IPR009057">
    <property type="entry name" value="Homeodomain-like_sf"/>
</dbReference>
<dbReference type="Gene3D" id="3.40.50.10490">
    <property type="entry name" value="Glucose-6-phosphate isomerase like protein, domain 1"/>
    <property type="match status" value="1"/>
</dbReference>
<dbReference type="AlphaFoldDB" id="U2T1M7"/>
<keyword evidence="3" id="KW-0804">Transcription</keyword>
<dbReference type="GO" id="GO:0003677">
    <property type="term" value="F:DNA binding"/>
    <property type="evidence" value="ECO:0007669"/>
    <property type="project" value="UniProtKB-KW"/>
</dbReference>
<name>U2T1M7_9ACTN</name>
<dbReference type="InterPro" id="IPR036388">
    <property type="entry name" value="WH-like_DNA-bd_sf"/>
</dbReference>
<dbReference type="PANTHER" id="PTHR30514">
    <property type="entry name" value="GLUCOKINASE"/>
    <property type="match status" value="1"/>
</dbReference>
<dbReference type="Pfam" id="PF01380">
    <property type="entry name" value="SIS"/>
    <property type="match status" value="1"/>
</dbReference>